<proteinExistence type="predicted"/>
<dbReference type="Gene3D" id="1.20.1600.10">
    <property type="entry name" value="Outer membrane efflux proteins (OEP)"/>
    <property type="match status" value="1"/>
</dbReference>
<evidence type="ECO:0000313" key="8">
    <source>
        <dbReference type="Proteomes" id="UP000008084"/>
    </source>
</evidence>
<keyword evidence="3" id="KW-0812">Transmembrane</keyword>
<protein>
    <submittedName>
        <fullName evidence="7">Uncharacterized protein</fullName>
    </submittedName>
</protein>
<keyword evidence="2" id="KW-1134">Transmembrane beta strand</keyword>
<evidence type="ECO:0000313" key="7">
    <source>
        <dbReference type="EMBL" id="CBY25738.1"/>
    </source>
</evidence>
<dbReference type="SUPFAM" id="SSF56954">
    <property type="entry name" value="Outer membrane efflux proteins (OEP)"/>
    <property type="match status" value="1"/>
</dbReference>
<evidence type="ECO:0000256" key="6">
    <source>
        <dbReference type="SAM" id="Coils"/>
    </source>
</evidence>
<evidence type="ECO:0000256" key="4">
    <source>
        <dbReference type="ARBA" id="ARBA00023136"/>
    </source>
</evidence>
<dbReference type="PATRIC" id="fig|930944.6.peg.2426"/>
<dbReference type="GO" id="GO:0015562">
    <property type="term" value="F:efflux transmembrane transporter activity"/>
    <property type="evidence" value="ECO:0007669"/>
    <property type="project" value="InterPro"/>
</dbReference>
<keyword evidence="4" id="KW-0472">Membrane</keyword>
<dbReference type="InterPro" id="IPR051906">
    <property type="entry name" value="TolC-like"/>
</dbReference>
<name>A0A0H3NRB2_YERE1</name>
<dbReference type="GeneID" id="93916967"/>
<dbReference type="Gene3D" id="2.40.50.100">
    <property type="match status" value="1"/>
</dbReference>
<organism evidence="7 8">
    <name type="scientific">Yersinia enterocolitica subsp. palearctica serotype O:3 (strain DSM 13030 / CIP 106945 / Y11)</name>
    <dbReference type="NCBI Taxonomy" id="930944"/>
    <lineage>
        <taxon>Bacteria</taxon>
        <taxon>Pseudomonadati</taxon>
        <taxon>Pseudomonadota</taxon>
        <taxon>Gammaproteobacteria</taxon>
        <taxon>Enterobacterales</taxon>
        <taxon>Yersiniaceae</taxon>
        <taxon>Yersinia</taxon>
    </lineage>
</organism>
<dbReference type="Gene3D" id="2.40.30.170">
    <property type="match status" value="1"/>
</dbReference>
<evidence type="ECO:0000256" key="3">
    <source>
        <dbReference type="ARBA" id="ARBA00022692"/>
    </source>
</evidence>
<evidence type="ECO:0000256" key="1">
    <source>
        <dbReference type="ARBA" id="ARBA00004442"/>
    </source>
</evidence>
<evidence type="ECO:0000256" key="5">
    <source>
        <dbReference type="ARBA" id="ARBA00023237"/>
    </source>
</evidence>
<gene>
    <name evidence="7" type="ordered locus">Y11_24431</name>
</gene>
<reference evidence="7 8" key="1">
    <citation type="journal article" date="2011" name="J. Bacteriol.">
        <title>Complete genome sequence of Yersinia enterocolitica subsp. palearctica serogroup O:3.</title>
        <authorList>
            <person name="Batzilla J."/>
            <person name="Hoper D."/>
            <person name="Antonenka U."/>
            <person name="Heesemann J."/>
            <person name="Rakin A."/>
        </authorList>
    </citation>
    <scope>NUCLEOTIDE SEQUENCE [LARGE SCALE GENOMIC DNA]</scope>
    <source>
        <strain evidence="8">DSM 13030 / CIP 106945 / Y11</strain>
    </source>
</reference>
<keyword evidence="5" id="KW-0998">Cell outer membrane</keyword>
<accession>A0A0H3NRB2</accession>
<dbReference type="RefSeq" id="WP_014609169.1">
    <property type="nucleotide sequence ID" value="NC_017564.1"/>
</dbReference>
<dbReference type="HOGENOM" id="CLU_423319_0_0_6"/>
<dbReference type="PANTHER" id="PTHR30026">
    <property type="entry name" value="OUTER MEMBRANE PROTEIN TOLC"/>
    <property type="match status" value="1"/>
</dbReference>
<dbReference type="EMBL" id="FR729477">
    <property type="protein sequence ID" value="CBY25738.1"/>
    <property type="molecule type" value="Genomic_DNA"/>
</dbReference>
<comment type="subcellular location">
    <subcellularLocation>
        <location evidence="1">Cell outer membrane</location>
    </subcellularLocation>
</comment>
<dbReference type="GO" id="GO:0009279">
    <property type="term" value="C:cell outer membrane"/>
    <property type="evidence" value="ECO:0007669"/>
    <property type="project" value="UniProtKB-SubCell"/>
</dbReference>
<dbReference type="PANTHER" id="PTHR30026:SF20">
    <property type="entry name" value="OUTER MEMBRANE PROTEIN TOLC"/>
    <property type="match status" value="1"/>
</dbReference>
<dbReference type="GO" id="GO:0015288">
    <property type="term" value="F:porin activity"/>
    <property type="evidence" value="ECO:0007669"/>
    <property type="project" value="TreeGrafter"/>
</dbReference>
<dbReference type="KEGG" id="yey:Y11_24431"/>
<feature type="coiled-coil region" evidence="6">
    <location>
        <begin position="455"/>
        <end position="489"/>
    </location>
</feature>
<dbReference type="GO" id="GO:1990281">
    <property type="term" value="C:efflux pump complex"/>
    <property type="evidence" value="ECO:0007669"/>
    <property type="project" value="TreeGrafter"/>
</dbReference>
<dbReference type="Proteomes" id="UP000008084">
    <property type="component" value="Chromosome"/>
</dbReference>
<keyword evidence="6" id="KW-0175">Coiled coil</keyword>
<evidence type="ECO:0000256" key="2">
    <source>
        <dbReference type="ARBA" id="ARBA00022452"/>
    </source>
</evidence>
<dbReference type="AlphaFoldDB" id="A0A0H3NRB2"/>
<sequence length="647" mass="74516">MIFHKKYIVIILANLLVCKDVFSCDLSAYLSKTESYELFKLEQKESRLKNKSIASSFFPNVSIGMGQYINNNTGLVDIGRSSFYISASQLIFSGESLGKNSEKEENENKRRIILYEKDVNEQLLKLYADILQYKYLKDNISLLSRKLSKLKLEYNKTLLDFKSGIVPSLEVDVNSLNVQKMESSLNGLQADYELLENKINKNYSIPPEKISKITEEEILSCKKYSYQELVDKNKHLKLQQADIELDINNASLLPSVYLSIGLTPKNEGVIRDLNLRKMNYNGGINITFPISNIFSAIDNQKKYAISVTKARLQSEREQEELLITNRNILNDYLAIKRNIPILKKRSSLKTEEWSINYGWLRKKKEMYYLILTLRMNYMKQKLILKKMNVILNTTRCILVLLINFLSLSSYADTYYGVLRGSEFLTFKSPYSGFITLNSLKEGEIGKDENLFTIHNYEYENKKRILSLKIKNAEKQKKRIQREYQDGLSAFHKGFISKHDLYSYEDKLDNIELSLISLRSEINSLNDILQLGDINIKKPFIIRRINVNNQQYVSSGDLLMNIELLDRFYVDIKIDPVVFQGNIKDKNIGYSSLVGNMTGKASVIRISGIVDRTSSKASGMRMVTLLLHGDRASLQALLDTAFEIKIDD</sequence>
<dbReference type="Gene3D" id="1.10.287.470">
    <property type="entry name" value="Helix hairpin bin"/>
    <property type="match status" value="1"/>
</dbReference>